<feature type="chain" id="PRO_5045970830" description="FecR protein domain-containing protein" evidence="1">
    <location>
        <begin position="35"/>
        <end position="309"/>
    </location>
</feature>
<gene>
    <name evidence="2" type="ORF">PQQ73_23920</name>
</gene>
<accession>A0ABW9EK86</accession>
<dbReference type="EMBL" id="JAQQCL010000020">
    <property type="protein sequence ID" value="MFM0719378.1"/>
    <property type="molecule type" value="Genomic_DNA"/>
</dbReference>
<evidence type="ECO:0008006" key="4">
    <source>
        <dbReference type="Google" id="ProtNLM"/>
    </source>
</evidence>
<protein>
    <recommendedName>
        <fullName evidence="4">FecR protein domain-containing protein</fullName>
    </recommendedName>
</protein>
<comment type="caution">
    <text evidence="2">The sequence shown here is derived from an EMBL/GenBank/DDBJ whole genome shotgun (WGS) entry which is preliminary data.</text>
</comment>
<organism evidence="2 3">
    <name type="scientific">Paraburkholderia strydomiana</name>
    <dbReference type="NCBI Taxonomy" id="1245417"/>
    <lineage>
        <taxon>Bacteria</taxon>
        <taxon>Pseudomonadati</taxon>
        <taxon>Pseudomonadota</taxon>
        <taxon>Betaproteobacteria</taxon>
        <taxon>Burkholderiales</taxon>
        <taxon>Burkholderiaceae</taxon>
        <taxon>Paraburkholderia</taxon>
    </lineage>
</organism>
<dbReference type="RefSeq" id="WP_408145424.1">
    <property type="nucleotide sequence ID" value="NZ_JAQQCJ010000020.1"/>
</dbReference>
<sequence length="309" mass="32638">MSSAPSVSHRQSALSRLAACGALLAALIPLDARAGWIVTEADGPYRVIHATSVDTASGAGNRLADGDIVETAPQRALQMQDDAGNILALGPDTRALLGPAERVSLLDGWIKLSHLCATSSCPQPVLETTHVGASPDNGSAIVVTASNARAGDAAVFVETGGTALTVRIDGKHAPLRSRLSGGQFASLSAAAPPVVTTRLPADFLAGMPVSFREALRPLEVKLDTHAVRPDTPHATPVSYDDIAAWLTSALPARYRPDTRFATRFRTRLADPAFRHAIDSHLGVLPDWRTLLYPPPSPARNRPRAALRFP</sequence>
<evidence type="ECO:0000313" key="2">
    <source>
        <dbReference type="EMBL" id="MFM0719378.1"/>
    </source>
</evidence>
<keyword evidence="3" id="KW-1185">Reference proteome</keyword>
<reference evidence="2 3" key="1">
    <citation type="journal article" date="2024" name="Chem. Sci.">
        <title>Discovery of megapolipeptins by genome mining of a Burkholderiales bacteria collection.</title>
        <authorList>
            <person name="Paulo B.S."/>
            <person name="Recchia M.J.J."/>
            <person name="Lee S."/>
            <person name="Fergusson C.H."/>
            <person name="Romanowski S.B."/>
            <person name="Hernandez A."/>
            <person name="Krull N."/>
            <person name="Liu D.Y."/>
            <person name="Cavanagh H."/>
            <person name="Bos A."/>
            <person name="Gray C.A."/>
            <person name="Murphy B.T."/>
            <person name="Linington R.G."/>
            <person name="Eustaquio A.S."/>
        </authorList>
    </citation>
    <scope>NUCLEOTIDE SEQUENCE [LARGE SCALE GENOMIC DNA]</scope>
    <source>
        <strain evidence="2 3">RL17-350-BIC-E</strain>
    </source>
</reference>
<feature type="signal peptide" evidence="1">
    <location>
        <begin position="1"/>
        <end position="34"/>
    </location>
</feature>
<name>A0ABW9EK86_9BURK</name>
<dbReference type="Proteomes" id="UP001629392">
    <property type="component" value="Unassembled WGS sequence"/>
</dbReference>
<evidence type="ECO:0000256" key="1">
    <source>
        <dbReference type="SAM" id="SignalP"/>
    </source>
</evidence>
<keyword evidence="1" id="KW-0732">Signal</keyword>
<evidence type="ECO:0000313" key="3">
    <source>
        <dbReference type="Proteomes" id="UP001629392"/>
    </source>
</evidence>
<proteinExistence type="predicted"/>